<evidence type="ECO:0000256" key="1">
    <source>
        <dbReference type="ARBA" id="ARBA00022737"/>
    </source>
</evidence>
<dbReference type="STRING" id="7234.B4G940"/>
<dbReference type="InterPro" id="IPR002048">
    <property type="entry name" value="EF_hand_dom"/>
</dbReference>
<dbReference type="PANTHER" id="PTHR23048">
    <property type="entry name" value="MYOSIN LIGHT CHAIN 1, 3"/>
    <property type="match status" value="1"/>
</dbReference>
<dbReference type="SMR" id="B4G940"/>
<dbReference type="EMBL" id="CH479180">
    <property type="protein sequence ID" value="EDW28870.1"/>
    <property type="molecule type" value="Genomic_DNA"/>
</dbReference>
<dbReference type="PANTHER" id="PTHR23048:SF49">
    <property type="entry name" value="FI08416P-RELATED"/>
    <property type="match status" value="1"/>
</dbReference>
<proteinExistence type="predicted"/>
<dbReference type="Proteomes" id="UP000008744">
    <property type="component" value="Unassembled WGS sequence"/>
</dbReference>
<dbReference type="Gene3D" id="1.10.238.10">
    <property type="entry name" value="EF-hand"/>
    <property type="match status" value="2"/>
</dbReference>
<dbReference type="InterPro" id="IPR050230">
    <property type="entry name" value="CALM/Myosin/TropC-like"/>
</dbReference>
<dbReference type="OrthoDB" id="5959761at2759"/>
<evidence type="ECO:0000313" key="3">
    <source>
        <dbReference type="EMBL" id="EDW28870.1"/>
    </source>
</evidence>
<gene>
    <name evidence="3" type="primary">Dper\GL19406</name>
    <name evidence="3" type="ORF">Dper_GL19406</name>
</gene>
<dbReference type="GO" id="GO:0016460">
    <property type="term" value="C:myosin II complex"/>
    <property type="evidence" value="ECO:0007669"/>
    <property type="project" value="TreeGrafter"/>
</dbReference>
<keyword evidence="4" id="KW-1185">Reference proteome</keyword>
<dbReference type="InterPro" id="IPR011992">
    <property type="entry name" value="EF-hand-dom_pair"/>
</dbReference>
<dbReference type="eggNOG" id="KOG0030">
    <property type="taxonomic scope" value="Eukaryota"/>
</dbReference>
<dbReference type="FunFam" id="1.10.238.10:FF:000003">
    <property type="entry name" value="Calmodulin A"/>
    <property type="match status" value="1"/>
</dbReference>
<keyword evidence="1" id="KW-0677">Repeat</keyword>
<organism evidence="4">
    <name type="scientific">Drosophila persimilis</name>
    <name type="common">Fruit fly</name>
    <dbReference type="NCBI Taxonomy" id="7234"/>
    <lineage>
        <taxon>Eukaryota</taxon>
        <taxon>Metazoa</taxon>
        <taxon>Ecdysozoa</taxon>
        <taxon>Arthropoda</taxon>
        <taxon>Hexapoda</taxon>
        <taxon>Insecta</taxon>
        <taxon>Pterygota</taxon>
        <taxon>Neoptera</taxon>
        <taxon>Endopterygota</taxon>
        <taxon>Diptera</taxon>
        <taxon>Brachycera</taxon>
        <taxon>Muscomorpha</taxon>
        <taxon>Ephydroidea</taxon>
        <taxon>Drosophilidae</taxon>
        <taxon>Drosophila</taxon>
        <taxon>Sophophora</taxon>
    </lineage>
</organism>
<dbReference type="HOGENOM" id="CLU_061288_13_2_1"/>
<dbReference type="AlphaFoldDB" id="B4G940"/>
<evidence type="ECO:0000259" key="2">
    <source>
        <dbReference type="PROSITE" id="PS50222"/>
    </source>
</evidence>
<dbReference type="GO" id="GO:0032036">
    <property type="term" value="F:myosin heavy chain binding"/>
    <property type="evidence" value="ECO:0007669"/>
    <property type="project" value="TreeGrafter"/>
</dbReference>
<dbReference type="SUPFAM" id="SSF47473">
    <property type="entry name" value="EF-hand"/>
    <property type="match status" value="1"/>
</dbReference>
<protein>
    <submittedName>
        <fullName evidence="3">GL19406</fullName>
    </submittedName>
</protein>
<dbReference type="PROSITE" id="PS50222">
    <property type="entry name" value="EF_HAND_2"/>
    <property type="match status" value="1"/>
</dbReference>
<dbReference type="KEGG" id="dpe:6589616"/>
<evidence type="ECO:0000313" key="4">
    <source>
        <dbReference type="Proteomes" id="UP000008744"/>
    </source>
</evidence>
<name>B4G940_DROPE</name>
<dbReference type="PhylomeDB" id="B4G940"/>
<sequence>MPQETKPKSSPEGHLPGLQQAFRHYELHGDGKISVLLLGDCLRAMGANPPESLVQRHVRKLQAASIERLSFELVLGIYFGLGENSGIVDPGQARGKAEEYICSLRLLDEQGTGFLPAERLRRLLTECGEPLSEEEMAGLLKDRVNDQGLVNYVDLMHAILS</sequence>
<reference evidence="3 4" key="1">
    <citation type="journal article" date="2007" name="Nature">
        <title>Evolution of genes and genomes on the Drosophila phylogeny.</title>
        <authorList>
            <consortium name="Drosophila 12 Genomes Consortium"/>
            <person name="Clark A.G."/>
            <person name="Eisen M.B."/>
            <person name="Smith D.R."/>
            <person name="Bergman C.M."/>
            <person name="Oliver B."/>
            <person name="Markow T.A."/>
            <person name="Kaufman T.C."/>
            <person name="Kellis M."/>
            <person name="Gelbart W."/>
            <person name="Iyer V.N."/>
            <person name="Pollard D.A."/>
            <person name="Sackton T.B."/>
            <person name="Larracuente A.M."/>
            <person name="Singh N.D."/>
            <person name="Abad J.P."/>
            <person name="Abt D.N."/>
            <person name="Adryan B."/>
            <person name="Aguade M."/>
            <person name="Akashi H."/>
            <person name="Anderson W.W."/>
            <person name="Aquadro C.F."/>
            <person name="Ardell D.H."/>
            <person name="Arguello R."/>
            <person name="Artieri C.G."/>
            <person name="Barbash D.A."/>
            <person name="Barker D."/>
            <person name="Barsanti P."/>
            <person name="Batterham P."/>
            <person name="Batzoglou S."/>
            <person name="Begun D."/>
            <person name="Bhutkar A."/>
            <person name="Blanco E."/>
            <person name="Bosak S.A."/>
            <person name="Bradley R.K."/>
            <person name="Brand A.D."/>
            <person name="Brent M.R."/>
            <person name="Brooks A.N."/>
            <person name="Brown R.H."/>
            <person name="Butlin R.K."/>
            <person name="Caggese C."/>
            <person name="Calvi B.R."/>
            <person name="Bernardo de Carvalho A."/>
            <person name="Caspi A."/>
            <person name="Castrezana S."/>
            <person name="Celniker S.E."/>
            <person name="Chang J.L."/>
            <person name="Chapple C."/>
            <person name="Chatterji S."/>
            <person name="Chinwalla A."/>
            <person name="Civetta A."/>
            <person name="Clifton S.W."/>
            <person name="Comeron J.M."/>
            <person name="Costello J.C."/>
            <person name="Coyne J.A."/>
            <person name="Daub J."/>
            <person name="David R.G."/>
            <person name="Delcher A.L."/>
            <person name="Delehaunty K."/>
            <person name="Do C.B."/>
            <person name="Ebling H."/>
            <person name="Edwards K."/>
            <person name="Eickbush T."/>
            <person name="Evans J.D."/>
            <person name="Filipski A."/>
            <person name="Findeiss S."/>
            <person name="Freyhult E."/>
            <person name="Fulton L."/>
            <person name="Fulton R."/>
            <person name="Garcia A.C."/>
            <person name="Gardiner A."/>
            <person name="Garfield D.A."/>
            <person name="Garvin B.E."/>
            <person name="Gibson G."/>
            <person name="Gilbert D."/>
            <person name="Gnerre S."/>
            <person name="Godfrey J."/>
            <person name="Good R."/>
            <person name="Gotea V."/>
            <person name="Gravely B."/>
            <person name="Greenberg A.J."/>
            <person name="Griffiths-Jones S."/>
            <person name="Gross S."/>
            <person name="Guigo R."/>
            <person name="Gustafson E.A."/>
            <person name="Haerty W."/>
            <person name="Hahn M.W."/>
            <person name="Halligan D.L."/>
            <person name="Halpern A.L."/>
            <person name="Halter G.M."/>
            <person name="Han M.V."/>
            <person name="Heger A."/>
            <person name="Hillier L."/>
            <person name="Hinrichs A.S."/>
            <person name="Holmes I."/>
            <person name="Hoskins R.A."/>
            <person name="Hubisz M.J."/>
            <person name="Hultmark D."/>
            <person name="Huntley M.A."/>
            <person name="Jaffe D.B."/>
            <person name="Jagadeeshan S."/>
            <person name="Jeck W.R."/>
            <person name="Johnson J."/>
            <person name="Jones C.D."/>
            <person name="Jordan W.C."/>
            <person name="Karpen G.H."/>
            <person name="Kataoka E."/>
            <person name="Keightley P.D."/>
            <person name="Kheradpour P."/>
            <person name="Kirkness E.F."/>
            <person name="Koerich L.B."/>
            <person name="Kristiansen K."/>
            <person name="Kudrna D."/>
            <person name="Kulathinal R.J."/>
            <person name="Kumar S."/>
            <person name="Kwok R."/>
            <person name="Lander E."/>
            <person name="Langley C.H."/>
            <person name="Lapoint R."/>
            <person name="Lazzaro B.P."/>
            <person name="Lee S.J."/>
            <person name="Levesque L."/>
            <person name="Li R."/>
            <person name="Lin C.F."/>
            <person name="Lin M.F."/>
            <person name="Lindblad-Toh K."/>
            <person name="Llopart A."/>
            <person name="Long M."/>
            <person name="Low L."/>
            <person name="Lozovsky E."/>
            <person name="Lu J."/>
            <person name="Luo M."/>
            <person name="Machado C.A."/>
            <person name="Makalowski W."/>
            <person name="Marzo M."/>
            <person name="Matsuda M."/>
            <person name="Matzkin L."/>
            <person name="McAllister B."/>
            <person name="McBride C.S."/>
            <person name="McKernan B."/>
            <person name="McKernan K."/>
            <person name="Mendez-Lago M."/>
            <person name="Minx P."/>
            <person name="Mollenhauer M.U."/>
            <person name="Montooth K."/>
            <person name="Mount S.M."/>
            <person name="Mu X."/>
            <person name="Myers E."/>
            <person name="Negre B."/>
            <person name="Newfeld S."/>
            <person name="Nielsen R."/>
            <person name="Noor M.A."/>
            <person name="O'Grady P."/>
            <person name="Pachter L."/>
            <person name="Papaceit M."/>
            <person name="Parisi M.J."/>
            <person name="Parisi M."/>
            <person name="Parts L."/>
            <person name="Pedersen J.S."/>
            <person name="Pesole G."/>
            <person name="Phillippy A.M."/>
            <person name="Ponting C.P."/>
            <person name="Pop M."/>
            <person name="Porcelli D."/>
            <person name="Powell J.R."/>
            <person name="Prohaska S."/>
            <person name="Pruitt K."/>
            <person name="Puig M."/>
            <person name="Quesneville H."/>
            <person name="Ram K.R."/>
            <person name="Rand D."/>
            <person name="Rasmussen M.D."/>
            <person name="Reed L.K."/>
            <person name="Reenan R."/>
            <person name="Reily A."/>
            <person name="Remington K.A."/>
            <person name="Rieger T.T."/>
            <person name="Ritchie M.G."/>
            <person name="Robin C."/>
            <person name="Rogers Y.H."/>
            <person name="Rohde C."/>
            <person name="Rozas J."/>
            <person name="Rubenfield M.J."/>
            <person name="Ruiz A."/>
            <person name="Russo S."/>
            <person name="Salzberg S.L."/>
            <person name="Sanchez-Gracia A."/>
            <person name="Saranga D.J."/>
            <person name="Sato H."/>
            <person name="Schaeffer S.W."/>
            <person name="Schatz M.C."/>
            <person name="Schlenke T."/>
            <person name="Schwartz R."/>
            <person name="Segarra C."/>
            <person name="Singh R.S."/>
            <person name="Sirot L."/>
            <person name="Sirota M."/>
            <person name="Sisneros N.B."/>
            <person name="Smith C.D."/>
            <person name="Smith T.F."/>
            <person name="Spieth J."/>
            <person name="Stage D.E."/>
            <person name="Stark A."/>
            <person name="Stephan W."/>
            <person name="Strausberg R.L."/>
            <person name="Strempel S."/>
            <person name="Sturgill D."/>
            <person name="Sutton G."/>
            <person name="Sutton G.G."/>
            <person name="Tao W."/>
            <person name="Teichmann S."/>
            <person name="Tobari Y.N."/>
            <person name="Tomimura Y."/>
            <person name="Tsolas J.M."/>
            <person name="Valente V.L."/>
            <person name="Venter E."/>
            <person name="Venter J.C."/>
            <person name="Vicario S."/>
            <person name="Vieira F.G."/>
            <person name="Vilella A.J."/>
            <person name="Villasante A."/>
            <person name="Walenz B."/>
            <person name="Wang J."/>
            <person name="Wasserman M."/>
            <person name="Watts T."/>
            <person name="Wilson D."/>
            <person name="Wilson R.K."/>
            <person name="Wing R.A."/>
            <person name="Wolfner M.F."/>
            <person name="Wong A."/>
            <person name="Wong G.K."/>
            <person name="Wu C.I."/>
            <person name="Wu G."/>
            <person name="Yamamoto D."/>
            <person name="Yang H.P."/>
            <person name="Yang S.P."/>
            <person name="Yorke J.A."/>
            <person name="Yoshida K."/>
            <person name="Zdobnov E."/>
            <person name="Zhang P."/>
            <person name="Zhang Y."/>
            <person name="Zimin A.V."/>
            <person name="Baldwin J."/>
            <person name="Abdouelleil A."/>
            <person name="Abdulkadir J."/>
            <person name="Abebe A."/>
            <person name="Abera B."/>
            <person name="Abreu J."/>
            <person name="Acer S.C."/>
            <person name="Aftuck L."/>
            <person name="Alexander A."/>
            <person name="An P."/>
            <person name="Anderson E."/>
            <person name="Anderson S."/>
            <person name="Arachi H."/>
            <person name="Azer M."/>
            <person name="Bachantsang P."/>
            <person name="Barry A."/>
            <person name="Bayul T."/>
            <person name="Berlin A."/>
            <person name="Bessette D."/>
            <person name="Bloom T."/>
            <person name="Blye J."/>
            <person name="Boguslavskiy L."/>
            <person name="Bonnet C."/>
            <person name="Boukhgalter B."/>
            <person name="Bourzgui I."/>
            <person name="Brown A."/>
            <person name="Cahill P."/>
            <person name="Channer S."/>
            <person name="Cheshatsang Y."/>
            <person name="Chuda L."/>
            <person name="Citroen M."/>
            <person name="Collymore A."/>
            <person name="Cooke P."/>
            <person name="Costello M."/>
            <person name="D'Aco K."/>
            <person name="Daza R."/>
            <person name="De Haan G."/>
            <person name="DeGray S."/>
            <person name="DeMaso C."/>
            <person name="Dhargay N."/>
            <person name="Dooley K."/>
            <person name="Dooley E."/>
            <person name="Doricent M."/>
            <person name="Dorje P."/>
            <person name="Dorjee K."/>
            <person name="Dupes A."/>
            <person name="Elong R."/>
            <person name="Falk J."/>
            <person name="Farina A."/>
            <person name="Faro S."/>
            <person name="Ferguson D."/>
            <person name="Fisher S."/>
            <person name="Foley C.D."/>
            <person name="Franke A."/>
            <person name="Friedrich D."/>
            <person name="Gadbois L."/>
            <person name="Gearin G."/>
            <person name="Gearin C.R."/>
            <person name="Giannoukos G."/>
            <person name="Goode T."/>
            <person name="Graham J."/>
            <person name="Grandbois E."/>
            <person name="Grewal S."/>
            <person name="Gyaltsen K."/>
            <person name="Hafez N."/>
            <person name="Hagos B."/>
            <person name="Hall J."/>
            <person name="Henson C."/>
            <person name="Hollinger A."/>
            <person name="Honan T."/>
            <person name="Huard M.D."/>
            <person name="Hughes L."/>
            <person name="Hurhula B."/>
            <person name="Husby M.E."/>
            <person name="Kamat A."/>
            <person name="Kanga B."/>
            <person name="Kashin S."/>
            <person name="Khazanovich D."/>
            <person name="Kisner P."/>
            <person name="Lance K."/>
            <person name="Lara M."/>
            <person name="Lee W."/>
            <person name="Lennon N."/>
            <person name="Letendre F."/>
            <person name="LeVine R."/>
            <person name="Lipovsky A."/>
            <person name="Liu X."/>
            <person name="Liu J."/>
            <person name="Liu S."/>
            <person name="Lokyitsang T."/>
            <person name="Lokyitsang Y."/>
            <person name="Lubonja R."/>
            <person name="Lui A."/>
            <person name="MacDonald P."/>
            <person name="Magnisalis V."/>
            <person name="Maru K."/>
            <person name="Matthews C."/>
            <person name="McCusker W."/>
            <person name="McDonough S."/>
            <person name="Mehta T."/>
            <person name="Meldrim J."/>
            <person name="Meneus L."/>
            <person name="Mihai O."/>
            <person name="Mihalev A."/>
            <person name="Mihova T."/>
            <person name="Mittelman R."/>
            <person name="Mlenga V."/>
            <person name="Montmayeur A."/>
            <person name="Mulrain L."/>
            <person name="Navidi A."/>
            <person name="Naylor J."/>
            <person name="Negash T."/>
            <person name="Nguyen T."/>
            <person name="Nguyen N."/>
            <person name="Nicol R."/>
            <person name="Norbu C."/>
            <person name="Norbu N."/>
            <person name="Novod N."/>
            <person name="O'Neill B."/>
            <person name="Osman S."/>
            <person name="Markiewicz E."/>
            <person name="Oyono O.L."/>
            <person name="Patti C."/>
            <person name="Phunkhang P."/>
            <person name="Pierre F."/>
            <person name="Priest M."/>
            <person name="Raghuraman S."/>
            <person name="Rege F."/>
            <person name="Reyes R."/>
            <person name="Rise C."/>
            <person name="Rogov P."/>
            <person name="Ross K."/>
            <person name="Ryan E."/>
            <person name="Settipalli S."/>
            <person name="Shea T."/>
            <person name="Sherpa N."/>
            <person name="Shi L."/>
            <person name="Shih D."/>
            <person name="Sparrow T."/>
            <person name="Spaulding J."/>
            <person name="Stalker J."/>
            <person name="Stange-Thomann N."/>
            <person name="Stavropoulos S."/>
            <person name="Stone C."/>
            <person name="Strader C."/>
            <person name="Tesfaye S."/>
            <person name="Thomson T."/>
            <person name="Thoulutsang Y."/>
            <person name="Thoulutsang D."/>
            <person name="Topham K."/>
            <person name="Topping I."/>
            <person name="Tsamla T."/>
            <person name="Vassiliev H."/>
            <person name="Vo A."/>
            <person name="Wangchuk T."/>
            <person name="Wangdi T."/>
            <person name="Weiand M."/>
            <person name="Wilkinson J."/>
            <person name="Wilson A."/>
            <person name="Yadav S."/>
            <person name="Young G."/>
            <person name="Yu Q."/>
            <person name="Zembek L."/>
            <person name="Zhong D."/>
            <person name="Zimmer A."/>
            <person name="Zwirko Z."/>
            <person name="Jaffe D.B."/>
            <person name="Alvarez P."/>
            <person name="Brockman W."/>
            <person name="Butler J."/>
            <person name="Chin C."/>
            <person name="Gnerre S."/>
            <person name="Grabherr M."/>
            <person name="Kleber M."/>
            <person name="Mauceli E."/>
            <person name="MacCallum I."/>
        </authorList>
    </citation>
    <scope>NUCLEOTIDE SEQUENCE [LARGE SCALE GENOMIC DNA]</scope>
    <source>
        <strain evidence="4">MSH-3 / Tucson 14011-0111.49</strain>
    </source>
</reference>
<feature type="domain" description="EF-hand" evidence="2">
    <location>
        <begin position="13"/>
        <end position="48"/>
    </location>
</feature>
<dbReference type="GO" id="GO:0005509">
    <property type="term" value="F:calcium ion binding"/>
    <property type="evidence" value="ECO:0007669"/>
    <property type="project" value="InterPro"/>
</dbReference>
<accession>B4G940</accession>
<dbReference type="OMA" id="MANKESP"/>